<dbReference type="InterPro" id="IPR036890">
    <property type="entry name" value="HATPase_C_sf"/>
</dbReference>
<evidence type="ECO:0000256" key="4">
    <source>
        <dbReference type="ARBA" id="ARBA00022553"/>
    </source>
</evidence>
<evidence type="ECO:0000313" key="11">
    <source>
        <dbReference type="EMBL" id="MBW9109447.1"/>
    </source>
</evidence>
<dbReference type="InterPro" id="IPR050351">
    <property type="entry name" value="BphY/WalK/GraS-like"/>
</dbReference>
<dbReference type="InterPro" id="IPR003661">
    <property type="entry name" value="HisK_dim/P_dom"/>
</dbReference>
<protein>
    <recommendedName>
        <fullName evidence="8">Sensor-like histidine kinase SenX3</fullName>
        <ecNumber evidence="3">2.7.13.3</ecNumber>
    </recommendedName>
</protein>
<dbReference type="InterPro" id="IPR003594">
    <property type="entry name" value="HATPase_dom"/>
</dbReference>
<keyword evidence="12" id="KW-1185">Reference proteome</keyword>
<dbReference type="PANTHER" id="PTHR45453:SF1">
    <property type="entry name" value="PHOSPHATE REGULON SENSOR PROTEIN PHOR"/>
    <property type="match status" value="1"/>
</dbReference>
<dbReference type="Gene3D" id="3.30.565.10">
    <property type="entry name" value="Histidine kinase-like ATPase, C-terminal domain"/>
    <property type="match status" value="1"/>
</dbReference>
<dbReference type="Proteomes" id="UP000777440">
    <property type="component" value="Unassembled WGS sequence"/>
</dbReference>
<dbReference type="GO" id="GO:0016301">
    <property type="term" value="F:kinase activity"/>
    <property type="evidence" value="ECO:0007669"/>
    <property type="project" value="UniProtKB-KW"/>
</dbReference>
<reference evidence="11 12" key="1">
    <citation type="journal article" date="2021" name="MBio">
        <title>Poor Competitiveness of Bradyrhizobium in Pigeon Pea Root Colonization in Indian Soils.</title>
        <authorList>
            <person name="Chalasani D."/>
            <person name="Basu A."/>
            <person name="Pullabhotla S.V.S.R.N."/>
            <person name="Jorrin B."/>
            <person name="Neal A.L."/>
            <person name="Poole P.S."/>
            <person name="Podile A.R."/>
            <person name="Tkacz A."/>
        </authorList>
    </citation>
    <scope>NUCLEOTIDE SEQUENCE [LARGE SCALE GENOMIC DNA]</scope>
    <source>
        <strain evidence="11 12">HU12</strain>
    </source>
</reference>
<keyword evidence="5" id="KW-0808">Transferase</keyword>
<keyword evidence="4" id="KW-0597">Phosphoprotein</keyword>
<dbReference type="PROSITE" id="PS50109">
    <property type="entry name" value="HIS_KIN"/>
    <property type="match status" value="1"/>
</dbReference>
<sequence length="344" mass="34745">MNVSADALLLSAAAAALTGVLGAVIVLALARVRIALAAVAAPLVVVLSVGVGVLVGAASMLLTPADMTGLLLVLLASVPAALAAGVVIAARIQSAARTAERAAAAAETERRVEGQRRDLVAWISHDLRTPLAGIQATAEGIRDGVLTDTGTAATAIQRNALRMSDMVDDLLTLSRLQAPSVALERTEIDIGDLVSDTVATLRPLAAAGGVELAGGAQTGVRARVAARELRRAVANLVSNGIRHSPAGSTVRTTVELRDHTVVVAVADACGGIAPPDLPHVFETGWRGTTARQPDAGAGLGLAIVRSVADAHRGTATVRNAGGGCVFELSLPVAPPRQTPAAVEV</sequence>
<dbReference type="SMART" id="SM00387">
    <property type="entry name" value="HATPase_c"/>
    <property type="match status" value="1"/>
</dbReference>
<evidence type="ECO:0000259" key="10">
    <source>
        <dbReference type="PROSITE" id="PS50109"/>
    </source>
</evidence>
<evidence type="ECO:0000256" key="9">
    <source>
        <dbReference type="SAM" id="Phobius"/>
    </source>
</evidence>
<dbReference type="EC" id="2.7.13.3" evidence="3"/>
<evidence type="ECO:0000313" key="12">
    <source>
        <dbReference type="Proteomes" id="UP000777440"/>
    </source>
</evidence>
<dbReference type="PRINTS" id="PR00344">
    <property type="entry name" value="BCTRLSENSOR"/>
</dbReference>
<accession>A0ABS7HVR1</accession>
<dbReference type="Pfam" id="PF00512">
    <property type="entry name" value="HisKA"/>
    <property type="match status" value="1"/>
</dbReference>
<dbReference type="InterPro" id="IPR005467">
    <property type="entry name" value="His_kinase_dom"/>
</dbReference>
<dbReference type="RefSeq" id="WP_220339140.1">
    <property type="nucleotide sequence ID" value="NZ_JAEUAX010000003.1"/>
</dbReference>
<dbReference type="SUPFAM" id="SSF47384">
    <property type="entry name" value="Homodimeric domain of signal transducing histidine kinase"/>
    <property type="match status" value="1"/>
</dbReference>
<gene>
    <name evidence="11" type="ORF">JNB61_06655</name>
</gene>
<evidence type="ECO:0000256" key="8">
    <source>
        <dbReference type="ARBA" id="ARBA00039401"/>
    </source>
</evidence>
<dbReference type="SMART" id="SM00388">
    <property type="entry name" value="HisKA"/>
    <property type="match status" value="1"/>
</dbReference>
<evidence type="ECO:0000256" key="5">
    <source>
        <dbReference type="ARBA" id="ARBA00022679"/>
    </source>
</evidence>
<evidence type="ECO:0000256" key="3">
    <source>
        <dbReference type="ARBA" id="ARBA00012438"/>
    </source>
</evidence>
<keyword evidence="9" id="KW-1133">Transmembrane helix</keyword>
<dbReference type="CDD" id="cd00082">
    <property type="entry name" value="HisKA"/>
    <property type="match status" value="1"/>
</dbReference>
<feature type="domain" description="Histidine kinase" evidence="10">
    <location>
        <begin position="122"/>
        <end position="334"/>
    </location>
</feature>
<name>A0ABS7HVR1_9MICO</name>
<organism evidence="11 12">
    <name type="scientific">Microbacterium ureisolvens</name>
    <dbReference type="NCBI Taxonomy" id="2781186"/>
    <lineage>
        <taxon>Bacteria</taxon>
        <taxon>Bacillati</taxon>
        <taxon>Actinomycetota</taxon>
        <taxon>Actinomycetes</taxon>
        <taxon>Micrococcales</taxon>
        <taxon>Microbacteriaceae</taxon>
        <taxon>Microbacterium</taxon>
    </lineage>
</organism>
<dbReference type="EMBL" id="JAEUAX010000003">
    <property type="protein sequence ID" value="MBW9109447.1"/>
    <property type="molecule type" value="Genomic_DNA"/>
</dbReference>
<proteinExistence type="predicted"/>
<evidence type="ECO:0000256" key="1">
    <source>
        <dbReference type="ARBA" id="ARBA00000085"/>
    </source>
</evidence>
<dbReference type="SUPFAM" id="SSF55874">
    <property type="entry name" value="ATPase domain of HSP90 chaperone/DNA topoisomerase II/histidine kinase"/>
    <property type="match status" value="1"/>
</dbReference>
<comment type="caution">
    <text evidence="11">The sequence shown here is derived from an EMBL/GenBank/DDBJ whole genome shotgun (WGS) entry which is preliminary data.</text>
</comment>
<evidence type="ECO:0000256" key="7">
    <source>
        <dbReference type="ARBA" id="ARBA00023012"/>
    </source>
</evidence>
<comment type="catalytic activity">
    <reaction evidence="1">
        <text>ATP + protein L-histidine = ADP + protein N-phospho-L-histidine.</text>
        <dbReference type="EC" id="2.7.13.3"/>
    </reaction>
</comment>
<dbReference type="InterPro" id="IPR004358">
    <property type="entry name" value="Sig_transdc_His_kin-like_C"/>
</dbReference>
<dbReference type="PANTHER" id="PTHR45453">
    <property type="entry name" value="PHOSPHATE REGULON SENSOR PROTEIN PHOR"/>
    <property type="match status" value="1"/>
</dbReference>
<dbReference type="InterPro" id="IPR036097">
    <property type="entry name" value="HisK_dim/P_sf"/>
</dbReference>
<keyword evidence="6 11" id="KW-0418">Kinase</keyword>
<keyword evidence="7" id="KW-0902">Two-component regulatory system</keyword>
<evidence type="ECO:0000256" key="6">
    <source>
        <dbReference type="ARBA" id="ARBA00022777"/>
    </source>
</evidence>
<keyword evidence="9" id="KW-0472">Membrane</keyword>
<dbReference type="Pfam" id="PF02518">
    <property type="entry name" value="HATPase_c"/>
    <property type="match status" value="1"/>
</dbReference>
<feature type="transmembrane region" description="Helical" evidence="9">
    <location>
        <begin position="70"/>
        <end position="90"/>
    </location>
</feature>
<keyword evidence="9" id="KW-0812">Transmembrane</keyword>
<dbReference type="Gene3D" id="1.10.287.130">
    <property type="match status" value="1"/>
</dbReference>
<evidence type="ECO:0000256" key="2">
    <source>
        <dbReference type="ARBA" id="ARBA00004236"/>
    </source>
</evidence>
<comment type="subcellular location">
    <subcellularLocation>
        <location evidence="2">Cell membrane</location>
    </subcellularLocation>
</comment>
<feature type="transmembrane region" description="Helical" evidence="9">
    <location>
        <begin position="32"/>
        <end position="58"/>
    </location>
</feature>